<protein>
    <submittedName>
        <fullName evidence="1">TniB protein</fullName>
    </submittedName>
</protein>
<reference evidence="2" key="1">
    <citation type="submission" date="2016-10" db="EMBL/GenBank/DDBJ databases">
        <authorList>
            <person name="Varghese N."/>
            <person name="Submissions S."/>
        </authorList>
    </citation>
    <scope>NUCLEOTIDE SEQUENCE [LARGE SCALE GENOMIC DNA]</scope>
    <source>
        <strain evidence="2">CGMCC 1.9127</strain>
    </source>
</reference>
<evidence type="ECO:0000313" key="2">
    <source>
        <dbReference type="Proteomes" id="UP000199297"/>
    </source>
</evidence>
<dbReference type="STRING" id="641665.GCA_002104455_01843"/>
<accession>A0A1H7J333</accession>
<evidence type="ECO:0000313" key="1">
    <source>
        <dbReference type="EMBL" id="SEK67535.1"/>
    </source>
</evidence>
<gene>
    <name evidence="1" type="ORF">SAMN05216262_10290</name>
</gene>
<sequence length="344" mass="39095">MMAENKIIEEKIAQLETIFAKTQQLNEIIEDIEEAILVGKASNYVSQPISTLILGLSGVGKTSLMEHFKSKYPQTVHRDDEKEQEIIPIVSTTLTDDKNPRAAPGKMLRDIGDPLKGEKGIRSVLGDRYVGLIKDLKTQCIFIDEFQHAFSVSNDNQKAGAADWIKNLINQSKIPVVLFGMPWCLDIIKRSSELNNRFDNIHHIDTFGREEESFAEWIELLRQIDEQLPFDNKANLDDPQFALRLMTLTGGNLSKLMKKVIKPAARKAIFANENSLGVHRLLAAARKHLGVPEEYNPLSNNIAIDTLQVKHFLTEEEDTFFKDRKKTRVYFTLSDEADLSKVFR</sequence>
<dbReference type="Pfam" id="PF05621">
    <property type="entry name" value="TniB"/>
    <property type="match status" value="1"/>
</dbReference>
<organism evidence="1 2">
    <name type="scientific">Colwellia chukchiensis</name>
    <dbReference type="NCBI Taxonomy" id="641665"/>
    <lineage>
        <taxon>Bacteria</taxon>
        <taxon>Pseudomonadati</taxon>
        <taxon>Pseudomonadota</taxon>
        <taxon>Gammaproteobacteria</taxon>
        <taxon>Alteromonadales</taxon>
        <taxon>Colwelliaceae</taxon>
        <taxon>Colwellia</taxon>
    </lineage>
</organism>
<dbReference type="EMBL" id="FOBI01000002">
    <property type="protein sequence ID" value="SEK67535.1"/>
    <property type="molecule type" value="Genomic_DNA"/>
</dbReference>
<proteinExistence type="predicted"/>
<dbReference type="RefSeq" id="WP_085283793.1">
    <property type="nucleotide sequence ID" value="NZ_FOBI01000002.1"/>
</dbReference>
<dbReference type="SUPFAM" id="SSF52540">
    <property type="entry name" value="P-loop containing nucleoside triphosphate hydrolases"/>
    <property type="match status" value="1"/>
</dbReference>
<dbReference type="InterPro" id="IPR027417">
    <property type="entry name" value="P-loop_NTPase"/>
</dbReference>
<dbReference type="OrthoDB" id="6058098at2"/>
<dbReference type="Proteomes" id="UP000199297">
    <property type="component" value="Unassembled WGS sequence"/>
</dbReference>
<name>A0A1H7J333_9GAMM</name>
<dbReference type="InterPro" id="IPR008868">
    <property type="entry name" value="TniB"/>
</dbReference>
<keyword evidence="2" id="KW-1185">Reference proteome</keyword>
<dbReference type="Gene3D" id="3.40.50.300">
    <property type="entry name" value="P-loop containing nucleotide triphosphate hydrolases"/>
    <property type="match status" value="1"/>
</dbReference>
<dbReference type="AlphaFoldDB" id="A0A1H7J333"/>